<sequence>MPVRLAMPSPDAGVHRILPRLDPRHGRRPSGLPSARRFTHHPGGDMTIRNPAKGRALTTAIALAAALVLAACGGGTTGGGASGPLVDTAGAPASPTGTLRFAAWQETPSMDPARTTTQNGALIFPEYDTLTAVDGNFDPKPWLATSWSQPDPRTWEFKLRTDVTFHDGSKFDAETVKLNLDRARKVTGGPYTNIYAPIASVKVVDTATVDVSFSEPQPDFPYSMSTVAGAMVSPKAIKDGTDLTRTAAGSGGWIWQKDAHKEGAEHVYKANPNYWNKAAVRAQTIDVKIIQEDNARLNAVQTGQIDVMGTLQPGQMQPAQAAGLRVLSDFTFTGTFLIMDRGGKKVPAFAKPQVRQAIGLLLDRDAYNKALLSGKGDAKSGGFAAPGSRWYDASLDGLNKPDIAKAKQLLAQAGYPNGFTFEVGNAPVIRQMNETIAQLLKEGGITMKITDVADGQYTAEVRKGRFPAGYFVPTSIDPYQWWSRTISNNGIYNSFGLKDLADLESVYDKARAMTDDDARKPLISRLQKETVERGVAFPLSQNPRAAALTASVHASQQPIFAPEDIAPRPYFLWTK</sequence>
<keyword evidence="1" id="KW-0732">Signal</keyword>
<feature type="region of interest" description="Disordered" evidence="2">
    <location>
        <begin position="20"/>
        <end position="50"/>
    </location>
</feature>
<evidence type="ECO:0000256" key="2">
    <source>
        <dbReference type="SAM" id="MobiDB-lite"/>
    </source>
</evidence>
<dbReference type="PIRSF" id="PIRSF002741">
    <property type="entry name" value="MppA"/>
    <property type="match status" value="1"/>
</dbReference>
<keyword evidence="5" id="KW-1185">Reference proteome</keyword>
<dbReference type="SUPFAM" id="SSF53850">
    <property type="entry name" value="Periplasmic binding protein-like II"/>
    <property type="match status" value="1"/>
</dbReference>
<feature type="domain" description="Solute-binding protein family 5" evidence="3">
    <location>
        <begin position="139"/>
        <end position="469"/>
    </location>
</feature>
<organism evidence="4 5">
    <name type="scientific">Actinomadura physcomitrii</name>
    <dbReference type="NCBI Taxonomy" id="2650748"/>
    <lineage>
        <taxon>Bacteria</taxon>
        <taxon>Bacillati</taxon>
        <taxon>Actinomycetota</taxon>
        <taxon>Actinomycetes</taxon>
        <taxon>Streptosporangiales</taxon>
        <taxon>Thermomonosporaceae</taxon>
        <taxon>Actinomadura</taxon>
    </lineage>
</organism>
<dbReference type="GO" id="GO:0042597">
    <property type="term" value="C:periplasmic space"/>
    <property type="evidence" value="ECO:0007669"/>
    <property type="project" value="UniProtKB-ARBA"/>
</dbReference>
<dbReference type="InterPro" id="IPR000914">
    <property type="entry name" value="SBP_5_dom"/>
</dbReference>
<dbReference type="PANTHER" id="PTHR30290:SF38">
    <property type="entry name" value="D,D-DIPEPTIDE-BINDING PERIPLASMIC PROTEIN DDPA-RELATED"/>
    <property type="match status" value="1"/>
</dbReference>
<name>A0A6I4M500_9ACTN</name>
<dbReference type="InterPro" id="IPR039424">
    <property type="entry name" value="SBP_5"/>
</dbReference>
<dbReference type="Gene3D" id="3.10.105.10">
    <property type="entry name" value="Dipeptide-binding Protein, Domain 3"/>
    <property type="match status" value="1"/>
</dbReference>
<reference evidence="4" key="1">
    <citation type="submission" date="2019-12" db="EMBL/GenBank/DDBJ databases">
        <title>Actinomadura physcomitrii sp. nov., a novel actinomycete isolated from moss [Physcomitrium sphaericum (Ludw) Fuernr].</title>
        <authorList>
            <person name="Zhuang X."/>
        </authorList>
    </citation>
    <scope>NUCLEOTIDE SEQUENCE [LARGE SCALE GENOMIC DNA]</scope>
    <source>
        <strain evidence="4">LD22</strain>
    </source>
</reference>
<dbReference type="GO" id="GO:1904680">
    <property type="term" value="F:peptide transmembrane transporter activity"/>
    <property type="evidence" value="ECO:0007669"/>
    <property type="project" value="TreeGrafter"/>
</dbReference>
<dbReference type="PANTHER" id="PTHR30290">
    <property type="entry name" value="PERIPLASMIC BINDING COMPONENT OF ABC TRANSPORTER"/>
    <property type="match status" value="1"/>
</dbReference>
<dbReference type="InterPro" id="IPR030678">
    <property type="entry name" value="Peptide/Ni-bd"/>
</dbReference>
<evidence type="ECO:0000256" key="1">
    <source>
        <dbReference type="ARBA" id="ARBA00022729"/>
    </source>
</evidence>
<evidence type="ECO:0000313" key="5">
    <source>
        <dbReference type="Proteomes" id="UP000462055"/>
    </source>
</evidence>
<dbReference type="Gene3D" id="3.40.190.10">
    <property type="entry name" value="Periplasmic binding protein-like II"/>
    <property type="match status" value="1"/>
</dbReference>
<dbReference type="Proteomes" id="UP000462055">
    <property type="component" value="Unassembled WGS sequence"/>
</dbReference>
<comment type="caution">
    <text evidence="4">The sequence shown here is derived from an EMBL/GenBank/DDBJ whole genome shotgun (WGS) entry which is preliminary data.</text>
</comment>
<proteinExistence type="predicted"/>
<protein>
    <recommendedName>
        <fullName evidence="3">Solute-binding protein family 5 domain-containing protein</fullName>
    </recommendedName>
</protein>
<accession>A0A6I4M500</accession>
<dbReference type="EMBL" id="WBMS02000007">
    <property type="protein sequence ID" value="MWA00863.1"/>
    <property type="molecule type" value="Genomic_DNA"/>
</dbReference>
<dbReference type="GO" id="GO:0043190">
    <property type="term" value="C:ATP-binding cassette (ABC) transporter complex"/>
    <property type="evidence" value="ECO:0007669"/>
    <property type="project" value="InterPro"/>
</dbReference>
<dbReference type="Pfam" id="PF00496">
    <property type="entry name" value="SBP_bac_5"/>
    <property type="match status" value="1"/>
</dbReference>
<dbReference type="GO" id="GO:0015833">
    <property type="term" value="P:peptide transport"/>
    <property type="evidence" value="ECO:0007669"/>
    <property type="project" value="TreeGrafter"/>
</dbReference>
<evidence type="ECO:0000259" key="3">
    <source>
        <dbReference type="Pfam" id="PF00496"/>
    </source>
</evidence>
<gene>
    <name evidence="4" type="ORF">F8568_010810</name>
</gene>
<dbReference type="AlphaFoldDB" id="A0A6I4M500"/>
<evidence type="ECO:0000313" key="4">
    <source>
        <dbReference type="EMBL" id="MWA00863.1"/>
    </source>
</evidence>